<reference evidence="1 2" key="1">
    <citation type="submission" date="2020-11" db="EMBL/GenBank/DDBJ databases">
        <authorList>
            <person name="Kim M.K."/>
        </authorList>
    </citation>
    <scope>NUCLEOTIDE SEQUENCE [LARGE SCALE GENOMIC DNA]</scope>
    <source>
        <strain evidence="1 2">BT662</strain>
    </source>
</reference>
<dbReference type="EMBL" id="JADQDM010000002">
    <property type="protein sequence ID" value="MBF9220960.1"/>
    <property type="molecule type" value="Genomic_DNA"/>
</dbReference>
<keyword evidence="2" id="KW-1185">Reference proteome</keyword>
<dbReference type="RefSeq" id="WP_196292381.1">
    <property type="nucleotide sequence ID" value="NZ_JADQDM010000002.1"/>
</dbReference>
<name>A0ABS0I1Z2_9BACT</name>
<evidence type="ECO:0000313" key="1">
    <source>
        <dbReference type="EMBL" id="MBF9220960.1"/>
    </source>
</evidence>
<proteinExistence type="predicted"/>
<gene>
    <name evidence="1" type="ORF">I2H31_07590</name>
</gene>
<sequence length="273" mass="31010">MDTNQINFESAIRPALAELWSRYSIQPWTHDEQGPLAPLFPAYALREQILVLGLNPSYNQKHRSLTSYKPDYFSKGYFNRMENFMRQASDKYDALLHQVPEEAYGQLFFSGKLEWSHLDLLYMRTTKQQQLQKDLWATPEAAGFCWEQLQITKKLIARLRPTMIMVANKFGQTLTGFNRDKKTGGNEWMGLQFSDEADEYGMYRITDSTTAGKPDPDGAFGLAGTPVLFTGSFAGTNPRSISKDDALTTQIAAAYIRGGDAHVERWHMNGPDN</sequence>
<dbReference type="Proteomes" id="UP000618931">
    <property type="component" value="Unassembled WGS sequence"/>
</dbReference>
<comment type="caution">
    <text evidence="1">The sequence shown here is derived from an EMBL/GenBank/DDBJ whole genome shotgun (WGS) entry which is preliminary data.</text>
</comment>
<accession>A0ABS0I1Z2</accession>
<evidence type="ECO:0000313" key="2">
    <source>
        <dbReference type="Proteomes" id="UP000618931"/>
    </source>
</evidence>
<organism evidence="1 2">
    <name type="scientific">Hymenobacter ruricola</name>
    <dbReference type="NCBI Taxonomy" id="2791023"/>
    <lineage>
        <taxon>Bacteria</taxon>
        <taxon>Pseudomonadati</taxon>
        <taxon>Bacteroidota</taxon>
        <taxon>Cytophagia</taxon>
        <taxon>Cytophagales</taxon>
        <taxon>Hymenobacteraceae</taxon>
        <taxon>Hymenobacter</taxon>
    </lineage>
</organism>
<protein>
    <submittedName>
        <fullName evidence="1">Uncharacterized protein</fullName>
    </submittedName>
</protein>